<evidence type="ECO:0000256" key="2">
    <source>
        <dbReference type="SAM" id="SignalP"/>
    </source>
</evidence>
<feature type="chain" id="PRO_5042828512" evidence="2">
    <location>
        <begin position="21"/>
        <end position="221"/>
    </location>
</feature>
<protein>
    <submittedName>
        <fullName evidence="3">Uncharacterized protein</fullName>
    </submittedName>
</protein>
<evidence type="ECO:0000256" key="1">
    <source>
        <dbReference type="SAM" id="MobiDB-lite"/>
    </source>
</evidence>
<keyword evidence="4" id="KW-1185">Reference proteome</keyword>
<feature type="region of interest" description="Disordered" evidence="1">
    <location>
        <begin position="164"/>
        <end position="199"/>
    </location>
</feature>
<sequence length="221" mass="23024">MQQKLIFAFLSLLSATAVHADTITIQAPITGCEGNAYCTGFQECGTNGFCHRRESCGNWGGRQNVCCYTGNGTATCADLAGDFLLNTFNLDTSGTKAVYAKRCPSGTTGTTYDFRNDGFACCPPGSDIIVEVEPQNATFLEPDVPLKDKYTLIINGRCVGAGFSDSASSPSPTDTDREGKETGTPTTGTPSTGSPTPNSASSITVSAVFGLTFFALALGSI</sequence>
<comment type="caution">
    <text evidence="3">The sequence shown here is derived from an EMBL/GenBank/DDBJ whole genome shotgun (WGS) entry which is preliminary data.</text>
</comment>
<evidence type="ECO:0000313" key="3">
    <source>
        <dbReference type="EMBL" id="KAK6506548.1"/>
    </source>
</evidence>
<feature type="compositionally biased region" description="Low complexity" evidence="1">
    <location>
        <begin position="164"/>
        <end position="173"/>
    </location>
</feature>
<accession>A0AAN8PB55</accession>
<dbReference type="EMBL" id="JAVHJM010000009">
    <property type="protein sequence ID" value="KAK6506548.1"/>
    <property type="molecule type" value="Genomic_DNA"/>
</dbReference>
<gene>
    <name evidence="3" type="ORF">TWF506_011454</name>
</gene>
<feature type="signal peptide" evidence="2">
    <location>
        <begin position="1"/>
        <end position="20"/>
    </location>
</feature>
<evidence type="ECO:0000313" key="4">
    <source>
        <dbReference type="Proteomes" id="UP001307849"/>
    </source>
</evidence>
<keyword evidence="2" id="KW-0732">Signal</keyword>
<reference evidence="3 4" key="1">
    <citation type="submission" date="2019-10" db="EMBL/GenBank/DDBJ databases">
        <authorList>
            <person name="Palmer J.M."/>
        </authorList>
    </citation>
    <scope>NUCLEOTIDE SEQUENCE [LARGE SCALE GENOMIC DNA]</scope>
    <source>
        <strain evidence="3 4">TWF506</strain>
    </source>
</reference>
<organism evidence="3 4">
    <name type="scientific">Arthrobotrys conoides</name>
    <dbReference type="NCBI Taxonomy" id="74498"/>
    <lineage>
        <taxon>Eukaryota</taxon>
        <taxon>Fungi</taxon>
        <taxon>Dikarya</taxon>
        <taxon>Ascomycota</taxon>
        <taxon>Pezizomycotina</taxon>
        <taxon>Orbiliomycetes</taxon>
        <taxon>Orbiliales</taxon>
        <taxon>Orbiliaceae</taxon>
        <taxon>Arthrobotrys</taxon>
    </lineage>
</organism>
<proteinExistence type="predicted"/>
<dbReference type="AlphaFoldDB" id="A0AAN8PB55"/>
<dbReference type="Proteomes" id="UP001307849">
    <property type="component" value="Unassembled WGS sequence"/>
</dbReference>
<feature type="compositionally biased region" description="Low complexity" evidence="1">
    <location>
        <begin position="182"/>
        <end position="197"/>
    </location>
</feature>
<name>A0AAN8PB55_9PEZI</name>